<comment type="caution">
    <text evidence="1">The sequence shown here is derived from an EMBL/GenBank/DDBJ whole genome shotgun (WGS) entry which is preliminary data.</text>
</comment>
<protein>
    <submittedName>
        <fullName evidence="1">Aminotransferase</fullName>
    </submittedName>
</protein>
<dbReference type="SUPFAM" id="SSF53383">
    <property type="entry name" value="PLP-dependent transferases"/>
    <property type="match status" value="1"/>
</dbReference>
<reference evidence="1" key="1">
    <citation type="submission" date="2020-01" db="EMBL/GenBank/DDBJ databases">
        <title>Insect and environment-associated Actinomycetes.</title>
        <authorList>
            <person name="Currrie C."/>
            <person name="Chevrette M."/>
            <person name="Carlson C."/>
            <person name="Stubbendieck R."/>
            <person name="Wendt-Pienkowski E."/>
        </authorList>
    </citation>
    <scope>NUCLEOTIDE SEQUENCE</scope>
    <source>
        <strain evidence="1">SID7499</strain>
    </source>
</reference>
<dbReference type="EMBL" id="JAAGMN010010376">
    <property type="protein sequence ID" value="NEE23492.1"/>
    <property type="molecule type" value="Genomic_DNA"/>
</dbReference>
<dbReference type="Gene3D" id="3.90.1150.10">
    <property type="entry name" value="Aspartate Aminotransferase, domain 1"/>
    <property type="match status" value="1"/>
</dbReference>
<proteinExistence type="predicted"/>
<keyword evidence="1" id="KW-0032">Aminotransferase</keyword>
<feature type="non-terminal residue" evidence="1">
    <location>
        <position position="1"/>
    </location>
</feature>
<dbReference type="InterPro" id="IPR015424">
    <property type="entry name" value="PyrdxlP-dep_Trfase"/>
</dbReference>
<evidence type="ECO:0000313" key="1">
    <source>
        <dbReference type="EMBL" id="NEE23492.1"/>
    </source>
</evidence>
<dbReference type="AlphaFoldDB" id="A0A6G3Y100"/>
<keyword evidence="1" id="KW-0808">Transferase</keyword>
<sequence>HRIAADRAHLLAGLARFAPAGLRVAGPAQGPFVLLRVPGASAVRLRLRDLGYAVRRGDTFPGLDGEWLRLAVRDRRTTAAFLRALEQALRQ</sequence>
<name>A0A6G3Y100_9ACTN</name>
<organism evidence="1">
    <name type="scientific">Streptomyces sp. SID7499</name>
    <dbReference type="NCBI Taxonomy" id="2706086"/>
    <lineage>
        <taxon>Bacteria</taxon>
        <taxon>Bacillati</taxon>
        <taxon>Actinomycetota</taxon>
        <taxon>Actinomycetes</taxon>
        <taxon>Kitasatosporales</taxon>
        <taxon>Streptomycetaceae</taxon>
        <taxon>Streptomyces</taxon>
    </lineage>
</organism>
<dbReference type="GO" id="GO:0008483">
    <property type="term" value="F:transaminase activity"/>
    <property type="evidence" value="ECO:0007669"/>
    <property type="project" value="UniProtKB-KW"/>
</dbReference>
<accession>A0A6G3Y100</accession>
<gene>
    <name evidence="1" type="ORF">G3M58_95715</name>
</gene>
<dbReference type="InterPro" id="IPR015422">
    <property type="entry name" value="PyrdxlP-dep_Trfase_small"/>
</dbReference>